<protein>
    <recommendedName>
        <fullName evidence="6">Claudin</fullName>
    </recommendedName>
</protein>
<dbReference type="EnsemblMetazoa" id="CapteT217516">
    <property type="protein sequence ID" value="CapteP217516"/>
    <property type="gene ID" value="CapteG217516"/>
</dbReference>
<evidence type="ECO:0000313" key="3">
    <source>
        <dbReference type="EMBL" id="ELU05667.1"/>
    </source>
</evidence>
<accession>R7UP10</accession>
<keyword evidence="2" id="KW-0812">Transmembrane</keyword>
<reference evidence="5" key="1">
    <citation type="submission" date="2012-12" db="EMBL/GenBank/DDBJ databases">
        <authorList>
            <person name="Hellsten U."/>
            <person name="Grimwood J."/>
            <person name="Chapman J.A."/>
            <person name="Shapiro H."/>
            <person name="Aerts A."/>
            <person name="Otillar R.P."/>
            <person name="Terry A.Y."/>
            <person name="Boore J.L."/>
            <person name="Simakov O."/>
            <person name="Marletaz F."/>
            <person name="Cho S.-J."/>
            <person name="Edsinger-Gonzales E."/>
            <person name="Havlak P."/>
            <person name="Kuo D.-H."/>
            <person name="Larsson T."/>
            <person name="Lv J."/>
            <person name="Arendt D."/>
            <person name="Savage R."/>
            <person name="Osoegawa K."/>
            <person name="de Jong P."/>
            <person name="Lindberg D.R."/>
            <person name="Seaver E.C."/>
            <person name="Weisblat D.A."/>
            <person name="Putnam N.H."/>
            <person name="Grigoriev I.V."/>
            <person name="Rokhsar D.S."/>
        </authorList>
    </citation>
    <scope>NUCLEOTIDE SEQUENCE</scope>
    <source>
        <strain evidence="5">I ESC-2004</strain>
    </source>
</reference>
<feature type="transmembrane region" description="Helical" evidence="2">
    <location>
        <begin position="7"/>
        <end position="31"/>
    </location>
</feature>
<gene>
    <name evidence="3" type="ORF">CAPTEDRAFT_217516</name>
</gene>
<dbReference type="Proteomes" id="UP000014760">
    <property type="component" value="Unassembled WGS sequence"/>
</dbReference>
<feature type="compositionally biased region" description="Low complexity" evidence="1">
    <location>
        <begin position="184"/>
        <end position="198"/>
    </location>
</feature>
<dbReference type="AlphaFoldDB" id="R7UP10"/>
<evidence type="ECO:0000256" key="1">
    <source>
        <dbReference type="SAM" id="MobiDB-lite"/>
    </source>
</evidence>
<keyword evidence="5" id="KW-1185">Reference proteome</keyword>
<keyword evidence="2" id="KW-1133">Transmembrane helix</keyword>
<keyword evidence="2" id="KW-0472">Membrane</keyword>
<dbReference type="EMBL" id="AMQN01001324">
    <property type="status" value="NOT_ANNOTATED_CDS"/>
    <property type="molecule type" value="Genomic_DNA"/>
</dbReference>
<evidence type="ECO:0000313" key="4">
    <source>
        <dbReference type="EnsemblMetazoa" id="CapteP217516"/>
    </source>
</evidence>
<dbReference type="Gene3D" id="1.20.140.150">
    <property type="match status" value="1"/>
</dbReference>
<proteinExistence type="predicted"/>
<sequence length="256" mass="27583">MEPRTAAILVFVGFFIAFVLFLTCFGADYWADTDLLHSGVWKSCIKLTDQCMNTAEALGLTGKEGIAIAIQVLMCLALIVAIAGGAANIFWIVEPDTPKIGIITCACVMVTGGFTGISVALYSMMYSETVNVLAIVTGGGSSMPSGWAYYVALACATLFEFLGIACCCCACQGDSNRRRVQQRPGYNGYHGNPGPYNNRMHGPNNYGGMPPQSIDRGGSMPKTRYTNHHHSDGYPVPMDPTYPPPYSPHRAPPPYE</sequence>
<feature type="transmembrane region" description="Helical" evidence="2">
    <location>
        <begin position="100"/>
        <end position="127"/>
    </location>
</feature>
<organism evidence="3">
    <name type="scientific">Capitella teleta</name>
    <name type="common">Polychaete worm</name>
    <dbReference type="NCBI Taxonomy" id="283909"/>
    <lineage>
        <taxon>Eukaryota</taxon>
        <taxon>Metazoa</taxon>
        <taxon>Spiralia</taxon>
        <taxon>Lophotrochozoa</taxon>
        <taxon>Annelida</taxon>
        <taxon>Polychaeta</taxon>
        <taxon>Sedentaria</taxon>
        <taxon>Scolecida</taxon>
        <taxon>Capitellidae</taxon>
        <taxon>Capitella</taxon>
    </lineage>
</organism>
<evidence type="ECO:0008006" key="6">
    <source>
        <dbReference type="Google" id="ProtNLM"/>
    </source>
</evidence>
<feature type="transmembrane region" description="Helical" evidence="2">
    <location>
        <begin position="147"/>
        <end position="171"/>
    </location>
</feature>
<reference evidence="4" key="3">
    <citation type="submission" date="2015-06" db="UniProtKB">
        <authorList>
            <consortium name="EnsemblMetazoa"/>
        </authorList>
    </citation>
    <scope>IDENTIFICATION</scope>
</reference>
<reference evidence="3 5" key="2">
    <citation type="journal article" date="2013" name="Nature">
        <title>Insights into bilaterian evolution from three spiralian genomes.</title>
        <authorList>
            <person name="Simakov O."/>
            <person name="Marletaz F."/>
            <person name="Cho S.J."/>
            <person name="Edsinger-Gonzales E."/>
            <person name="Havlak P."/>
            <person name="Hellsten U."/>
            <person name="Kuo D.H."/>
            <person name="Larsson T."/>
            <person name="Lv J."/>
            <person name="Arendt D."/>
            <person name="Savage R."/>
            <person name="Osoegawa K."/>
            <person name="de Jong P."/>
            <person name="Grimwood J."/>
            <person name="Chapman J.A."/>
            <person name="Shapiro H."/>
            <person name="Aerts A."/>
            <person name="Otillar R.P."/>
            <person name="Terry A.Y."/>
            <person name="Boore J.L."/>
            <person name="Grigoriev I.V."/>
            <person name="Lindberg D.R."/>
            <person name="Seaver E.C."/>
            <person name="Weisblat D.A."/>
            <person name="Putnam N.H."/>
            <person name="Rokhsar D.S."/>
        </authorList>
    </citation>
    <scope>NUCLEOTIDE SEQUENCE</scope>
    <source>
        <strain evidence="3 5">I ESC-2004</strain>
    </source>
</reference>
<dbReference type="EMBL" id="KB301364">
    <property type="protein sequence ID" value="ELU05667.1"/>
    <property type="molecule type" value="Genomic_DNA"/>
</dbReference>
<feature type="transmembrane region" description="Helical" evidence="2">
    <location>
        <begin position="66"/>
        <end position="93"/>
    </location>
</feature>
<dbReference type="HOGENOM" id="CLU_1086812_0_0_1"/>
<evidence type="ECO:0000313" key="5">
    <source>
        <dbReference type="Proteomes" id="UP000014760"/>
    </source>
</evidence>
<feature type="compositionally biased region" description="Pro residues" evidence="1">
    <location>
        <begin position="237"/>
        <end position="256"/>
    </location>
</feature>
<name>R7UP10_CAPTE</name>
<evidence type="ECO:0000256" key="2">
    <source>
        <dbReference type="SAM" id="Phobius"/>
    </source>
</evidence>
<feature type="region of interest" description="Disordered" evidence="1">
    <location>
        <begin position="182"/>
        <end position="256"/>
    </location>
</feature>